<dbReference type="InterPro" id="IPR045864">
    <property type="entry name" value="aa-tRNA-synth_II/BPL/LPL"/>
</dbReference>
<evidence type="ECO:0000313" key="2">
    <source>
        <dbReference type="EMBL" id="GAA2351967.1"/>
    </source>
</evidence>
<comment type="caution">
    <text evidence="2">The sequence shown here is derived from an EMBL/GenBank/DDBJ whole genome shotgun (WGS) entry which is preliminary data.</text>
</comment>
<accession>A0ABP5TKQ9</accession>
<proteinExistence type="predicted"/>
<sequence length="349" mass="37400">MHGEYKVPGGKLVVVDVEVDGGRLADVRLSGDFFLEPDEALESINAALVGAAVDADGAELAARVRGGLPADARLVGFSAESVAVAVRRALTRASGWADHRWRLIHDGPQSPLMHMALDQVLAEEVGAGRREPTLRFWEWAAPSVIIGSFQSVRNEVDMAAARRLGVEVVRRITGGGAMFVEPGNTVTYSLYAPASLVAGMSTAESYAFLDDWVLGVLGDLGLNVWYQPINDIASDGGKIGGAAQKRLRDGAVLHHVTMSYSIDVAKMGQILRVGGEKLSDKGVASAVKRVDPLARQTGLDREVVIDRLAEGFRSRFGLTGGAVTEEELARAERLVESKFATPEWFARVP</sequence>
<dbReference type="Gene3D" id="3.30.390.50">
    <property type="entry name" value="CO dehydrogenase flavoprotein, C-terminal domain"/>
    <property type="match status" value="1"/>
</dbReference>
<dbReference type="GO" id="GO:0016874">
    <property type="term" value="F:ligase activity"/>
    <property type="evidence" value="ECO:0007669"/>
    <property type="project" value="UniProtKB-KW"/>
</dbReference>
<dbReference type="CDD" id="cd16443">
    <property type="entry name" value="LplA"/>
    <property type="match status" value="1"/>
</dbReference>
<keyword evidence="2" id="KW-0436">Ligase</keyword>
<dbReference type="Gene3D" id="3.30.930.10">
    <property type="entry name" value="Bira Bifunctional Protein, Domain 2"/>
    <property type="match status" value="1"/>
</dbReference>
<feature type="domain" description="BPL/LPL catalytic" evidence="1">
    <location>
        <begin position="128"/>
        <end position="320"/>
    </location>
</feature>
<evidence type="ECO:0000259" key="1">
    <source>
        <dbReference type="PROSITE" id="PS51733"/>
    </source>
</evidence>
<dbReference type="EMBL" id="BAAARA010000010">
    <property type="protein sequence ID" value="GAA2351967.1"/>
    <property type="molecule type" value="Genomic_DNA"/>
</dbReference>
<protein>
    <submittedName>
        <fullName evidence="2">Biotin/lipoate A/B protein ligase family protein</fullName>
    </submittedName>
</protein>
<keyword evidence="3" id="KW-1185">Reference proteome</keyword>
<reference evidence="3" key="1">
    <citation type="journal article" date="2019" name="Int. J. Syst. Evol. Microbiol.">
        <title>The Global Catalogue of Microorganisms (GCM) 10K type strain sequencing project: providing services to taxonomists for standard genome sequencing and annotation.</title>
        <authorList>
            <consortium name="The Broad Institute Genomics Platform"/>
            <consortium name="The Broad Institute Genome Sequencing Center for Infectious Disease"/>
            <person name="Wu L."/>
            <person name="Ma J."/>
        </authorList>
    </citation>
    <scope>NUCLEOTIDE SEQUENCE [LARGE SCALE GENOMIC DNA]</scope>
    <source>
        <strain evidence="3">JCM 16221</strain>
    </source>
</reference>
<dbReference type="PANTHER" id="PTHR43679:SF2">
    <property type="entry name" value="OCTANOYL-[GCVH]:PROTEIN N-OCTANOYLTRANSFERASE"/>
    <property type="match status" value="1"/>
</dbReference>
<dbReference type="PROSITE" id="PS51733">
    <property type="entry name" value="BPL_LPL_CATALYTIC"/>
    <property type="match status" value="1"/>
</dbReference>
<dbReference type="Pfam" id="PF21948">
    <property type="entry name" value="LplA-B_cat"/>
    <property type="match status" value="1"/>
</dbReference>
<gene>
    <name evidence="2" type="ORF">GCM10009854_32300</name>
</gene>
<organism evidence="2 3">
    <name type="scientific">Saccharopolyspora halophila</name>
    <dbReference type="NCBI Taxonomy" id="405551"/>
    <lineage>
        <taxon>Bacteria</taxon>
        <taxon>Bacillati</taxon>
        <taxon>Actinomycetota</taxon>
        <taxon>Actinomycetes</taxon>
        <taxon>Pseudonocardiales</taxon>
        <taxon>Pseudonocardiaceae</taxon>
        <taxon>Saccharopolyspora</taxon>
    </lineage>
</organism>
<dbReference type="PANTHER" id="PTHR43679">
    <property type="entry name" value="OCTANOYLTRANSFERASE LIPM-RELATED"/>
    <property type="match status" value="1"/>
</dbReference>
<name>A0ABP5TKQ9_9PSEU</name>
<dbReference type="InterPro" id="IPR050664">
    <property type="entry name" value="Octanoyltrans_LipM/LipL"/>
</dbReference>
<dbReference type="SUPFAM" id="SSF55681">
    <property type="entry name" value="Class II aaRS and biotin synthetases"/>
    <property type="match status" value="1"/>
</dbReference>
<dbReference type="Proteomes" id="UP001501218">
    <property type="component" value="Unassembled WGS sequence"/>
</dbReference>
<evidence type="ECO:0000313" key="3">
    <source>
        <dbReference type="Proteomes" id="UP001501218"/>
    </source>
</evidence>
<dbReference type="InterPro" id="IPR004143">
    <property type="entry name" value="BPL_LPL_catalytic"/>
</dbReference>